<reference evidence="3" key="1">
    <citation type="submission" date="2017-02" db="UniProtKB">
        <authorList>
            <consortium name="WormBaseParasite"/>
        </authorList>
    </citation>
    <scope>IDENTIFICATION</scope>
</reference>
<feature type="region of interest" description="Disordered" evidence="1">
    <location>
        <begin position="249"/>
        <end position="268"/>
    </location>
</feature>
<evidence type="ECO:0000313" key="3">
    <source>
        <dbReference type="WBParaSite" id="PTRK_0001265600.1"/>
    </source>
</evidence>
<sequence>MTGQSFSSLRVAAPQAVGMSYKALWSGRLGHVLTRVSAYRPGAGDDRGLFCCQRSPAHEYPRQSSRSAWRSTPVARGPAAGHRRAGLRAAVAAAGRSAGGRSPRAGDPGLCGGDLDHRGGVVRSQCDHDHLAAGIFAGHRTDPCRPVGDLRLVGSREHGPDGLCQPGIGAGGGGPVHRSGDDPHRAGPAHRAGHAQPCGREHPTHSAGGDGGDHPAQPGGAQCHGAQCLRGADHDGRDRCVRCEQALQHRRRHHDHRGPGHQHLEHRHPDRCRAEPADGRLHGQDARCTGVMDRLADRRGAVGVDHVGGADRAGAQDAAPRERQHSRRQGGGGRAVAGAGADERGAEASAGGVAAVAAGLGHRGQAASLRHHLDHLRRVGAAVAAALRGDDLEGCAGAYSVGHGDRVRRRHQPGHHPVDHPGRAMAGRAGGGQYRAGSIGHAGGVLDSGGVSDRDPPGLCQCHGADLGAAADTDRGAADLAGGFQPPGHDHGAGVCGQLRVHPADQRTAEHGVPGYRNLQRAAVCQGRDRGDAGGVRVDAGVRRNLVALAGLDVRRAHDETVASPSQ</sequence>
<evidence type="ECO:0000256" key="1">
    <source>
        <dbReference type="SAM" id="MobiDB-lite"/>
    </source>
</evidence>
<proteinExistence type="predicted"/>
<feature type="region of interest" description="Disordered" evidence="1">
    <location>
        <begin position="305"/>
        <end position="343"/>
    </location>
</feature>
<feature type="region of interest" description="Disordered" evidence="1">
    <location>
        <begin position="62"/>
        <end position="83"/>
    </location>
</feature>
<keyword evidence="2" id="KW-1185">Reference proteome</keyword>
<feature type="region of interest" description="Disordered" evidence="1">
    <location>
        <begin position="168"/>
        <end position="221"/>
    </location>
</feature>
<accession>A0A0N4ZVP2</accession>
<dbReference type="AlphaFoldDB" id="A0A0N4ZVP2"/>
<organism evidence="2 3">
    <name type="scientific">Parastrongyloides trichosuri</name>
    <name type="common">Possum-specific nematode worm</name>
    <dbReference type="NCBI Taxonomy" id="131310"/>
    <lineage>
        <taxon>Eukaryota</taxon>
        <taxon>Metazoa</taxon>
        <taxon>Ecdysozoa</taxon>
        <taxon>Nematoda</taxon>
        <taxon>Chromadorea</taxon>
        <taxon>Rhabditida</taxon>
        <taxon>Tylenchina</taxon>
        <taxon>Panagrolaimomorpha</taxon>
        <taxon>Strongyloidoidea</taxon>
        <taxon>Strongyloididae</taxon>
        <taxon>Parastrongyloides</taxon>
    </lineage>
</organism>
<protein>
    <submittedName>
        <fullName evidence="3">LigA</fullName>
    </submittedName>
</protein>
<feature type="compositionally biased region" description="Low complexity" evidence="1">
    <location>
        <begin position="305"/>
        <end position="318"/>
    </location>
</feature>
<dbReference type="Proteomes" id="UP000038045">
    <property type="component" value="Unplaced"/>
</dbReference>
<evidence type="ECO:0000313" key="2">
    <source>
        <dbReference type="Proteomes" id="UP000038045"/>
    </source>
</evidence>
<name>A0A0N4ZVP2_PARTI</name>
<feature type="compositionally biased region" description="Basic residues" evidence="1">
    <location>
        <begin position="249"/>
        <end position="266"/>
    </location>
</feature>
<dbReference type="WBParaSite" id="PTRK_0001265600.1">
    <property type="protein sequence ID" value="PTRK_0001265600.1"/>
    <property type="gene ID" value="PTRK_0001265600"/>
</dbReference>